<feature type="transmembrane region" description="Helical" evidence="5">
    <location>
        <begin position="163"/>
        <end position="185"/>
    </location>
</feature>
<dbReference type="EMBL" id="JAVXUP010001270">
    <property type="protein sequence ID" value="KAK3013764.1"/>
    <property type="molecule type" value="Genomic_DNA"/>
</dbReference>
<dbReference type="PANTHER" id="PTHR11814">
    <property type="entry name" value="SULFATE TRANSPORTER"/>
    <property type="match status" value="1"/>
</dbReference>
<evidence type="ECO:0000259" key="6">
    <source>
        <dbReference type="PROSITE" id="PS50801"/>
    </source>
</evidence>
<dbReference type="NCBIfam" id="TIGR00815">
    <property type="entry name" value="sulP"/>
    <property type="match status" value="1"/>
</dbReference>
<dbReference type="Gene3D" id="3.30.750.24">
    <property type="entry name" value="STAS domain"/>
    <property type="match status" value="1"/>
</dbReference>
<evidence type="ECO:0000313" key="7">
    <source>
        <dbReference type="EMBL" id="KAK3013764.1"/>
    </source>
</evidence>
<evidence type="ECO:0000313" key="8">
    <source>
        <dbReference type="Proteomes" id="UP001188597"/>
    </source>
</evidence>
<feature type="transmembrane region" description="Helical" evidence="5">
    <location>
        <begin position="197"/>
        <end position="224"/>
    </location>
</feature>
<sequence>MEPNASSYSSRSFVEIAMEVHKVVPPPHISTIHKLKTRLKETFFPDDPLRQFKGQPLAKKWLLGAQYVFPILKWGPSYNLTLFKSDIISGLTIASLAIPQGISYAKLANLPPIVGLYSSFVPPLVYAVLGSSRDLAVGPVSIASLILGSMLREQVSPTKDPVLFLQLAFSSTFFAGLFQASLGFLRLGFIIDFLSKATLIGFMAGAAIIVSLQQLKSLLGITHFTKKMGLVPVMSSVFHNTKEWSWQTILMGFCFLVFLLLTRHVSLRKPRLFWVSAGAPLASVILSTLLVFAFKAQHQGISVIGKLEEGLNPPSWNMLQFHGSYLGLVIKTGLVTGIISLTEGIAVGRTFAALKNYQVDGNKEMIAIGLMNIVGSSTSCYVTTGAFSRSAVNHNAGAKTAVSNIIMAMTVMVTLLFLMPLFQYTPNVVLGAIIVTAVVGLIDLPAAYQIWKIDKYDFIVMLCAFLGVIFISVEEGLAIAVGLCIFKVLLQITRPKTVMLGNMPGTIIYRNLHHYKEAVKIPGFLILSIEAPINFANTTYLNNRISRWIEDYKEEEEEEEEPKKHSGLRFVILDLSAVSAIDTSGVSFVKDLRKALEMKGLEASETEKHHFKYSFLFLVNPIGEVMEKLQRADETCDFMRPDFLFLTVGEAVAFLMSTVKGQLSNHV</sequence>
<dbReference type="GO" id="GO:0016020">
    <property type="term" value="C:membrane"/>
    <property type="evidence" value="ECO:0007669"/>
    <property type="project" value="UniProtKB-SubCell"/>
</dbReference>
<name>A0AA88VTD2_9ASTE</name>
<comment type="subcellular location">
    <subcellularLocation>
        <location evidence="1">Membrane</location>
        <topology evidence="1">Multi-pass membrane protein</topology>
    </subcellularLocation>
</comment>
<keyword evidence="4 5" id="KW-0472">Membrane</keyword>
<comment type="caution">
    <text evidence="7">The sequence shown here is derived from an EMBL/GenBank/DDBJ whole genome shotgun (WGS) entry which is preliminary data.</text>
</comment>
<dbReference type="InterPro" id="IPR001902">
    <property type="entry name" value="SLC26A/SulP_fam"/>
</dbReference>
<dbReference type="PROSITE" id="PS50801">
    <property type="entry name" value="STAS"/>
    <property type="match status" value="1"/>
</dbReference>
<evidence type="ECO:0000256" key="1">
    <source>
        <dbReference type="ARBA" id="ARBA00004141"/>
    </source>
</evidence>
<feature type="domain" description="STAS" evidence="6">
    <location>
        <begin position="514"/>
        <end position="655"/>
    </location>
</feature>
<feature type="transmembrane region" description="Helical" evidence="5">
    <location>
        <begin position="400"/>
        <end position="422"/>
    </location>
</feature>
<dbReference type="Pfam" id="PF01740">
    <property type="entry name" value="STAS"/>
    <property type="match status" value="1"/>
</dbReference>
<dbReference type="PROSITE" id="PS01130">
    <property type="entry name" value="SLC26A"/>
    <property type="match status" value="1"/>
</dbReference>
<evidence type="ECO:0000256" key="3">
    <source>
        <dbReference type="ARBA" id="ARBA00022989"/>
    </source>
</evidence>
<feature type="transmembrane region" description="Helical" evidence="5">
    <location>
        <begin position="273"/>
        <end position="294"/>
    </location>
</feature>
<dbReference type="InterPro" id="IPR036513">
    <property type="entry name" value="STAS_dom_sf"/>
</dbReference>
<dbReference type="AlphaFoldDB" id="A0AA88VTD2"/>
<dbReference type="CDD" id="cd07042">
    <property type="entry name" value="STAS_SulP_like_sulfate_transporter"/>
    <property type="match status" value="1"/>
</dbReference>
<gene>
    <name evidence="7" type="ORF">RJ639_008790</name>
</gene>
<keyword evidence="2 5" id="KW-0812">Transmembrane</keyword>
<reference evidence="7" key="1">
    <citation type="submission" date="2022-12" db="EMBL/GenBank/DDBJ databases">
        <title>Draft genome assemblies for two species of Escallonia (Escalloniales).</title>
        <authorList>
            <person name="Chanderbali A."/>
            <person name="Dervinis C."/>
            <person name="Anghel I."/>
            <person name="Soltis D."/>
            <person name="Soltis P."/>
            <person name="Zapata F."/>
        </authorList>
    </citation>
    <scope>NUCLEOTIDE SEQUENCE</scope>
    <source>
        <strain evidence="7">UCBG64.0493</strain>
        <tissue evidence="7">Leaf</tissue>
    </source>
</reference>
<feature type="transmembrane region" description="Helical" evidence="5">
    <location>
        <begin position="458"/>
        <end position="490"/>
    </location>
</feature>
<feature type="transmembrane region" description="Helical" evidence="5">
    <location>
        <begin position="428"/>
        <end position="446"/>
    </location>
</feature>
<dbReference type="SUPFAM" id="SSF52091">
    <property type="entry name" value="SpoIIaa-like"/>
    <property type="match status" value="1"/>
</dbReference>
<evidence type="ECO:0000256" key="4">
    <source>
        <dbReference type="ARBA" id="ARBA00023136"/>
    </source>
</evidence>
<dbReference type="Pfam" id="PF00916">
    <property type="entry name" value="Sulfate_transp"/>
    <property type="match status" value="1"/>
</dbReference>
<dbReference type="InterPro" id="IPR002645">
    <property type="entry name" value="STAS_dom"/>
</dbReference>
<dbReference type="Proteomes" id="UP001188597">
    <property type="component" value="Unassembled WGS sequence"/>
</dbReference>
<accession>A0AA88VTD2</accession>
<protein>
    <recommendedName>
        <fullName evidence="6">STAS domain-containing protein</fullName>
    </recommendedName>
</protein>
<organism evidence="7 8">
    <name type="scientific">Escallonia herrerae</name>
    <dbReference type="NCBI Taxonomy" id="1293975"/>
    <lineage>
        <taxon>Eukaryota</taxon>
        <taxon>Viridiplantae</taxon>
        <taxon>Streptophyta</taxon>
        <taxon>Embryophyta</taxon>
        <taxon>Tracheophyta</taxon>
        <taxon>Spermatophyta</taxon>
        <taxon>Magnoliopsida</taxon>
        <taxon>eudicotyledons</taxon>
        <taxon>Gunneridae</taxon>
        <taxon>Pentapetalae</taxon>
        <taxon>asterids</taxon>
        <taxon>campanulids</taxon>
        <taxon>Escalloniales</taxon>
        <taxon>Escalloniaceae</taxon>
        <taxon>Escallonia</taxon>
    </lineage>
</organism>
<keyword evidence="3 5" id="KW-1133">Transmembrane helix</keyword>
<proteinExistence type="predicted"/>
<dbReference type="InterPro" id="IPR018045">
    <property type="entry name" value="S04_transporter_CS"/>
</dbReference>
<keyword evidence="8" id="KW-1185">Reference proteome</keyword>
<dbReference type="InterPro" id="IPR011547">
    <property type="entry name" value="SLC26A/SulP_dom"/>
</dbReference>
<evidence type="ECO:0000256" key="2">
    <source>
        <dbReference type="ARBA" id="ARBA00022692"/>
    </source>
</evidence>
<dbReference type="GO" id="GO:0008271">
    <property type="term" value="F:secondary active sulfate transmembrane transporter activity"/>
    <property type="evidence" value="ECO:0007669"/>
    <property type="project" value="InterPro"/>
</dbReference>
<feature type="transmembrane region" description="Helical" evidence="5">
    <location>
        <begin position="244"/>
        <end position="261"/>
    </location>
</feature>
<evidence type="ECO:0000256" key="5">
    <source>
        <dbReference type="SAM" id="Phobius"/>
    </source>
</evidence>